<comment type="caution">
    <text evidence="12">The sequence shown here is derived from an EMBL/GenBank/DDBJ whole genome shotgun (WGS) entry which is preliminary data.</text>
</comment>
<evidence type="ECO:0000256" key="3">
    <source>
        <dbReference type="ARBA" id="ARBA00022771"/>
    </source>
</evidence>
<feature type="domain" description="ZF-HD dimerization-type" evidence="11">
    <location>
        <begin position="62"/>
        <end position="111"/>
    </location>
</feature>
<evidence type="ECO:0000256" key="4">
    <source>
        <dbReference type="ARBA" id="ARBA00022833"/>
    </source>
</evidence>
<dbReference type="GO" id="GO:0005634">
    <property type="term" value="C:nucleus"/>
    <property type="evidence" value="ECO:0007669"/>
    <property type="project" value="UniProtKB-SubCell"/>
</dbReference>
<dbReference type="InterPro" id="IPR006455">
    <property type="entry name" value="Homeodomain_ZF_HD"/>
</dbReference>
<dbReference type="PANTHER" id="PTHR31948">
    <property type="entry name" value="ZINC-FINGER HOMEODOMAIN PROTEIN 2"/>
    <property type="match status" value="1"/>
</dbReference>
<dbReference type="SUPFAM" id="SSF46689">
    <property type="entry name" value="Homeodomain-like"/>
    <property type="match status" value="1"/>
</dbReference>
<sequence>MEFDEHEDQEEEMTGMAVMPPGYDSISNSVAARSKIGPAGGGGEGASTTTANTNTRKSSIRYRECQKNQAVGIGGHALDGCGEFMAAGDEGTLDALKCAACNCHRNFHRKESDGGGGGEVILYHGHHHQQQPQFSPYYRAPPPTGYLHHLTPTPQSRPLALPAASGGGGAAAGGYSREEEDVSNPSSSGGGGGGGGSSSKKRYRTKFTQEQKEKMLAFAERLGWRIQKHDEAAVEQFCAETGVKRQVLKFHHDCYSEYVVDDGPLLKSQHLLTDPTGDSDVFLGLLELIRLSHYHICLSLHIKPTQSSHPNGELKQEGRNMLRRYDSAQLSIFIYKLQRNVVLGDTLEIPGLIA</sequence>
<keyword evidence="7 12" id="KW-0371">Homeobox</keyword>
<evidence type="ECO:0000256" key="5">
    <source>
        <dbReference type="ARBA" id="ARBA00023015"/>
    </source>
</evidence>
<feature type="region of interest" description="Disordered" evidence="10">
    <location>
        <begin position="1"/>
        <end position="20"/>
    </location>
</feature>
<dbReference type="AlphaFoldDB" id="A0AAD6WC46"/>
<keyword evidence="13" id="KW-1185">Reference proteome</keyword>
<name>A0AAD6WC46_9ROSI</name>
<keyword evidence="4" id="KW-0862">Zinc</keyword>
<evidence type="ECO:0000313" key="12">
    <source>
        <dbReference type="EMBL" id="KAJ7006907.1"/>
    </source>
</evidence>
<dbReference type="InterPro" id="IPR006456">
    <property type="entry name" value="ZF_HD_homeobox_Cys/His_dimer"/>
</dbReference>
<comment type="subcellular location">
    <subcellularLocation>
        <location evidence="1">Nucleus</location>
    </subcellularLocation>
</comment>
<keyword evidence="5" id="KW-0805">Transcription regulation</keyword>
<feature type="compositionally biased region" description="Acidic residues" evidence="10">
    <location>
        <begin position="1"/>
        <end position="13"/>
    </location>
</feature>
<proteinExistence type="predicted"/>
<dbReference type="EMBL" id="JAQIZT010000002">
    <property type="protein sequence ID" value="KAJ7006907.1"/>
    <property type="molecule type" value="Genomic_DNA"/>
</dbReference>
<keyword evidence="8" id="KW-0804">Transcription</keyword>
<dbReference type="NCBIfam" id="TIGR01565">
    <property type="entry name" value="homeo_ZF_HD"/>
    <property type="match status" value="1"/>
</dbReference>
<dbReference type="GO" id="GO:0000976">
    <property type="term" value="F:transcription cis-regulatory region binding"/>
    <property type="evidence" value="ECO:0007669"/>
    <property type="project" value="TreeGrafter"/>
</dbReference>
<dbReference type="InterPro" id="IPR009057">
    <property type="entry name" value="Homeodomain-like_sf"/>
</dbReference>
<reference evidence="12" key="1">
    <citation type="journal article" date="2023" name="Mol. Ecol. Resour.">
        <title>Chromosome-level genome assembly of a triploid poplar Populus alba 'Berolinensis'.</title>
        <authorList>
            <person name="Chen S."/>
            <person name="Yu Y."/>
            <person name="Wang X."/>
            <person name="Wang S."/>
            <person name="Zhang T."/>
            <person name="Zhou Y."/>
            <person name="He R."/>
            <person name="Meng N."/>
            <person name="Wang Y."/>
            <person name="Liu W."/>
            <person name="Liu Z."/>
            <person name="Liu J."/>
            <person name="Guo Q."/>
            <person name="Huang H."/>
            <person name="Sederoff R.R."/>
            <person name="Wang G."/>
            <person name="Qu G."/>
            <person name="Chen S."/>
        </authorList>
    </citation>
    <scope>NUCLEOTIDE SEQUENCE</scope>
    <source>
        <strain evidence="12">SC-2020</strain>
    </source>
</reference>
<accession>A0AAD6WC46</accession>
<dbReference type="Proteomes" id="UP001164929">
    <property type="component" value="Chromosome 2"/>
</dbReference>
<dbReference type="Gene3D" id="1.10.10.60">
    <property type="entry name" value="Homeodomain-like"/>
    <property type="match status" value="1"/>
</dbReference>
<dbReference type="PROSITE" id="PS51523">
    <property type="entry name" value="ZF_HD_DIMER"/>
    <property type="match status" value="1"/>
</dbReference>
<evidence type="ECO:0000259" key="11">
    <source>
        <dbReference type="PROSITE" id="PS51523"/>
    </source>
</evidence>
<protein>
    <submittedName>
        <fullName evidence="12">Zinc-finger homeodomain protein 2-like</fullName>
    </submittedName>
</protein>
<dbReference type="GO" id="GO:0008270">
    <property type="term" value="F:zinc ion binding"/>
    <property type="evidence" value="ECO:0007669"/>
    <property type="project" value="UniProtKB-KW"/>
</dbReference>
<feature type="compositionally biased region" description="Low complexity" evidence="10">
    <location>
        <begin position="46"/>
        <end position="55"/>
    </location>
</feature>
<organism evidence="12 13">
    <name type="scientific">Populus alba x Populus x berolinensis</name>
    <dbReference type="NCBI Taxonomy" id="444605"/>
    <lineage>
        <taxon>Eukaryota</taxon>
        <taxon>Viridiplantae</taxon>
        <taxon>Streptophyta</taxon>
        <taxon>Embryophyta</taxon>
        <taxon>Tracheophyta</taxon>
        <taxon>Spermatophyta</taxon>
        <taxon>Magnoliopsida</taxon>
        <taxon>eudicotyledons</taxon>
        <taxon>Gunneridae</taxon>
        <taxon>Pentapetalae</taxon>
        <taxon>rosids</taxon>
        <taxon>fabids</taxon>
        <taxon>Malpighiales</taxon>
        <taxon>Salicaceae</taxon>
        <taxon>Saliceae</taxon>
        <taxon>Populus</taxon>
    </lineage>
</organism>
<evidence type="ECO:0000256" key="10">
    <source>
        <dbReference type="SAM" id="MobiDB-lite"/>
    </source>
</evidence>
<evidence type="ECO:0000256" key="7">
    <source>
        <dbReference type="ARBA" id="ARBA00023155"/>
    </source>
</evidence>
<dbReference type="NCBIfam" id="TIGR01566">
    <property type="entry name" value="ZF_HD_prot_N"/>
    <property type="match status" value="1"/>
</dbReference>
<feature type="region of interest" description="Disordered" evidence="10">
    <location>
        <begin position="34"/>
        <end position="57"/>
    </location>
</feature>
<dbReference type="Pfam" id="PF04770">
    <property type="entry name" value="ZF-HD_dimer"/>
    <property type="match status" value="1"/>
</dbReference>
<evidence type="ECO:0000256" key="2">
    <source>
        <dbReference type="ARBA" id="ARBA00022723"/>
    </source>
</evidence>
<dbReference type="GO" id="GO:0003700">
    <property type="term" value="F:DNA-binding transcription factor activity"/>
    <property type="evidence" value="ECO:0007669"/>
    <property type="project" value="TreeGrafter"/>
</dbReference>
<evidence type="ECO:0000313" key="13">
    <source>
        <dbReference type="Proteomes" id="UP001164929"/>
    </source>
</evidence>
<evidence type="ECO:0000256" key="6">
    <source>
        <dbReference type="ARBA" id="ARBA00023125"/>
    </source>
</evidence>
<keyword evidence="9" id="KW-0539">Nucleus</keyword>
<feature type="compositionally biased region" description="Gly residues" evidence="10">
    <location>
        <begin position="188"/>
        <end position="197"/>
    </location>
</feature>
<feature type="region of interest" description="Disordered" evidence="10">
    <location>
        <begin position="144"/>
        <end position="202"/>
    </location>
</feature>
<keyword evidence="6 12" id="KW-0238">DNA-binding</keyword>
<dbReference type="GO" id="GO:0050793">
    <property type="term" value="P:regulation of developmental process"/>
    <property type="evidence" value="ECO:0007669"/>
    <property type="project" value="TreeGrafter"/>
</dbReference>
<evidence type="ECO:0000256" key="1">
    <source>
        <dbReference type="ARBA" id="ARBA00004123"/>
    </source>
</evidence>
<gene>
    <name evidence="12" type="ORF">NC653_006079</name>
</gene>
<evidence type="ECO:0000256" key="8">
    <source>
        <dbReference type="ARBA" id="ARBA00023163"/>
    </source>
</evidence>
<keyword evidence="2" id="KW-0479">Metal-binding</keyword>
<evidence type="ECO:0000256" key="9">
    <source>
        <dbReference type="ARBA" id="ARBA00023242"/>
    </source>
</evidence>
<dbReference type="PANTHER" id="PTHR31948:SF140">
    <property type="entry name" value="ZINC-FINGER HOMEODOMAIN PROTEIN 2"/>
    <property type="match status" value="1"/>
</dbReference>
<keyword evidence="3 12" id="KW-0863">Zinc-finger</keyword>